<keyword evidence="3 7" id="KW-0812">Transmembrane</keyword>
<organism evidence="9 10">
    <name type="scientific">Actinomadura vinacea</name>
    <dbReference type="NCBI Taxonomy" id="115336"/>
    <lineage>
        <taxon>Bacteria</taxon>
        <taxon>Bacillati</taxon>
        <taxon>Actinomycetota</taxon>
        <taxon>Actinomycetes</taxon>
        <taxon>Streptosporangiales</taxon>
        <taxon>Thermomonosporaceae</taxon>
        <taxon>Actinomadura</taxon>
    </lineage>
</organism>
<feature type="transmembrane region" description="Helical" evidence="7">
    <location>
        <begin position="288"/>
        <end position="309"/>
    </location>
</feature>
<dbReference type="InterPro" id="IPR011701">
    <property type="entry name" value="MFS"/>
</dbReference>
<dbReference type="Pfam" id="PF07690">
    <property type="entry name" value="MFS_1"/>
    <property type="match status" value="1"/>
</dbReference>
<evidence type="ECO:0000256" key="7">
    <source>
        <dbReference type="SAM" id="Phobius"/>
    </source>
</evidence>
<feature type="transmembrane region" description="Helical" evidence="7">
    <location>
        <begin position="345"/>
        <end position="366"/>
    </location>
</feature>
<evidence type="ECO:0000256" key="1">
    <source>
        <dbReference type="ARBA" id="ARBA00004651"/>
    </source>
</evidence>
<dbReference type="PROSITE" id="PS50850">
    <property type="entry name" value="MFS"/>
    <property type="match status" value="1"/>
</dbReference>
<dbReference type="Proteomes" id="UP001501231">
    <property type="component" value="Unassembled WGS sequence"/>
</dbReference>
<feature type="domain" description="Major facilitator superfamily (MFS) profile" evidence="8">
    <location>
        <begin position="27"/>
        <end position="433"/>
    </location>
</feature>
<feature type="transmembrane region" description="Helical" evidence="7">
    <location>
        <begin position="373"/>
        <end position="397"/>
    </location>
</feature>
<feature type="transmembrane region" description="Helical" evidence="7">
    <location>
        <begin position="60"/>
        <end position="80"/>
    </location>
</feature>
<comment type="caution">
    <text evidence="9">The sequence shown here is derived from an EMBL/GenBank/DDBJ whole genome shotgun (WGS) entry which is preliminary data.</text>
</comment>
<dbReference type="PANTHER" id="PTHR43791">
    <property type="entry name" value="PERMEASE-RELATED"/>
    <property type="match status" value="1"/>
</dbReference>
<proteinExistence type="predicted"/>
<feature type="transmembrane region" description="Helical" evidence="7">
    <location>
        <begin position="254"/>
        <end position="276"/>
    </location>
</feature>
<evidence type="ECO:0000256" key="6">
    <source>
        <dbReference type="SAM" id="MobiDB-lite"/>
    </source>
</evidence>
<evidence type="ECO:0000256" key="5">
    <source>
        <dbReference type="ARBA" id="ARBA00023136"/>
    </source>
</evidence>
<feature type="transmembrane region" description="Helical" evidence="7">
    <location>
        <begin position="409"/>
        <end position="428"/>
    </location>
</feature>
<feature type="transmembrane region" description="Helical" evidence="7">
    <location>
        <begin position="117"/>
        <end position="140"/>
    </location>
</feature>
<sequence length="458" mass="49871">MSSLPSHPTPDHEPLLSSACGKIMRRIVPIFAIMMFANQLDRANIGYAEHHLEADLGIGAAAYGLGAGLFFIAYVLFELPSNALMDRFGPRLWLSRICVTWGLVSALMFLVQGEISFYVLRFLLGIAEAGFVPAVLYYLTQWLPNTYRGRANARYAVGALVAFSVGGVISGPLLAMDGVLGLHGWQWMFLIEGLLSVAIGVFAFFRLESRIENASWLTQPEKDALQAELDAERRAAAATADHPRWWTVLRDRKVALFAFIYFTVQMSIYANTFWLPSVVRGIDRADDITVGLLSSLPWICAIVSMFTLSRIGDRTGRRKELLIGALLTAAVGSLGAALVGPVLALVMLCVAAMGFKSISPIFWPIVQRQFHPVTVGFTIAIVNSIANLGGFVAPYGFGLVKEHTGSTQWGLIALALLSAVAAVATLFVRNAPRIPDSGTQIQKVGHRAPTNQPPRPTR</sequence>
<evidence type="ECO:0000313" key="9">
    <source>
        <dbReference type="EMBL" id="GAA2410646.1"/>
    </source>
</evidence>
<dbReference type="RefSeq" id="WP_344588344.1">
    <property type="nucleotide sequence ID" value="NZ_BAAARW010000006.1"/>
</dbReference>
<dbReference type="PANTHER" id="PTHR43791:SF36">
    <property type="entry name" value="TRANSPORTER, PUTATIVE (AFU_ORTHOLOGUE AFUA_6G08340)-RELATED"/>
    <property type="match status" value="1"/>
</dbReference>
<evidence type="ECO:0000256" key="2">
    <source>
        <dbReference type="ARBA" id="ARBA00022448"/>
    </source>
</evidence>
<feature type="transmembrane region" description="Helical" evidence="7">
    <location>
        <begin position="92"/>
        <end position="111"/>
    </location>
</feature>
<feature type="region of interest" description="Disordered" evidence="6">
    <location>
        <begin position="438"/>
        <end position="458"/>
    </location>
</feature>
<dbReference type="EMBL" id="BAAARW010000006">
    <property type="protein sequence ID" value="GAA2410646.1"/>
    <property type="molecule type" value="Genomic_DNA"/>
</dbReference>
<keyword evidence="2" id="KW-0813">Transport</keyword>
<reference evidence="9 10" key="1">
    <citation type="journal article" date="2019" name="Int. J. Syst. Evol. Microbiol.">
        <title>The Global Catalogue of Microorganisms (GCM) 10K type strain sequencing project: providing services to taxonomists for standard genome sequencing and annotation.</title>
        <authorList>
            <consortium name="The Broad Institute Genomics Platform"/>
            <consortium name="The Broad Institute Genome Sequencing Center for Infectious Disease"/>
            <person name="Wu L."/>
            <person name="Ma J."/>
        </authorList>
    </citation>
    <scope>NUCLEOTIDE SEQUENCE [LARGE SCALE GENOMIC DNA]</scope>
    <source>
        <strain evidence="9 10">JCM 3325</strain>
    </source>
</reference>
<accession>A0ABN3IQ41</accession>
<evidence type="ECO:0000259" key="8">
    <source>
        <dbReference type="PROSITE" id="PS50850"/>
    </source>
</evidence>
<protein>
    <submittedName>
        <fullName evidence="9">MFS transporter</fullName>
    </submittedName>
</protein>
<dbReference type="SUPFAM" id="SSF103473">
    <property type="entry name" value="MFS general substrate transporter"/>
    <property type="match status" value="1"/>
</dbReference>
<evidence type="ECO:0000256" key="3">
    <source>
        <dbReference type="ARBA" id="ARBA00022692"/>
    </source>
</evidence>
<evidence type="ECO:0000256" key="4">
    <source>
        <dbReference type="ARBA" id="ARBA00022989"/>
    </source>
</evidence>
<name>A0ABN3IQ41_9ACTN</name>
<feature type="transmembrane region" description="Helical" evidence="7">
    <location>
        <begin position="187"/>
        <end position="205"/>
    </location>
</feature>
<keyword evidence="10" id="KW-1185">Reference proteome</keyword>
<comment type="subcellular location">
    <subcellularLocation>
        <location evidence="1">Cell membrane</location>
        <topology evidence="1">Multi-pass membrane protein</topology>
    </subcellularLocation>
</comment>
<keyword evidence="4 7" id="KW-1133">Transmembrane helix</keyword>
<feature type="transmembrane region" description="Helical" evidence="7">
    <location>
        <begin position="321"/>
        <end position="339"/>
    </location>
</feature>
<dbReference type="Gene3D" id="1.20.1250.20">
    <property type="entry name" value="MFS general substrate transporter like domains"/>
    <property type="match status" value="2"/>
</dbReference>
<keyword evidence="5 7" id="KW-0472">Membrane</keyword>
<evidence type="ECO:0000313" key="10">
    <source>
        <dbReference type="Proteomes" id="UP001501231"/>
    </source>
</evidence>
<dbReference type="CDD" id="cd17319">
    <property type="entry name" value="MFS_ExuT_GudP_like"/>
    <property type="match status" value="1"/>
</dbReference>
<feature type="transmembrane region" description="Helical" evidence="7">
    <location>
        <begin position="152"/>
        <end position="175"/>
    </location>
</feature>
<dbReference type="InterPro" id="IPR036259">
    <property type="entry name" value="MFS_trans_sf"/>
</dbReference>
<gene>
    <name evidence="9" type="ORF">GCM10010191_19480</name>
</gene>
<dbReference type="InterPro" id="IPR020846">
    <property type="entry name" value="MFS_dom"/>
</dbReference>